<evidence type="ECO:0000313" key="2">
    <source>
        <dbReference type="EMBL" id="ACD22526.1"/>
    </source>
</evidence>
<protein>
    <submittedName>
        <fullName evidence="2">Uncharacterized protein</fullName>
    </submittedName>
</protein>
<gene>
    <name evidence="2" type="ordered locus">CLL_A3152</name>
</gene>
<organism evidence="2">
    <name type="scientific">Clostridium botulinum (strain Eklund 17B / Type B)</name>
    <dbReference type="NCBI Taxonomy" id="935198"/>
    <lineage>
        <taxon>Bacteria</taxon>
        <taxon>Bacillati</taxon>
        <taxon>Bacillota</taxon>
        <taxon>Clostridia</taxon>
        <taxon>Eubacteriales</taxon>
        <taxon>Clostridiaceae</taxon>
        <taxon>Clostridium</taxon>
    </lineage>
</organism>
<keyword evidence="1" id="KW-0472">Membrane</keyword>
<dbReference type="KEGG" id="cbk:CLL_A3152"/>
<dbReference type="PATRIC" id="fig|935198.13.peg.3117"/>
<reference evidence="2" key="2">
    <citation type="submission" date="2009-08" db="EMBL/GenBank/DDBJ databases">
        <authorList>
            <person name="Shrivastava S."/>
            <person name="Brinkac L.M."/>
            <person name="Dodson R.J."/>
            <person name="Harkins D.M."/>
            <person name="Durkin A.S."/>
            <person name="Sutton G."/>
        </authorList>
    </citation>
    <scope>NUCLEOTIDE SEQUENCE</scope>
    <source>
        <strain evidence="2">Eklund 17B</strain>
    </source>
</reference>
<accession>B2TQ81</accession>
<dbReference type="HOGENOM" id="CLU_3078293_0_0_9"/>
<accession>U4PC97</accession>
<dbReference type="AlphaFoldDB" id="B2TQ81"/>
<feature type="transmembrane region" description="Helical" evidence="1">
    <location>
        <begin position="20"/>
        <end position="41"/>
    </location>
</feature>
<sequence>MNVLFKEYRNKLRMQKKKRIINFLEYVLHTINYSEIVIYRVDLYYLKKKKLI</sequence>
<dbReference type="EMBL" id="CP001056">
    <property type="protein sequence ID" value="ACD22526.1"/>
    <property type="molecule type" value="Genomic_DNA"/>
</dbReference>
<proteinExistence type="predicted"/>
<keyword evidence="1" id="KW-1133">Transmembrane helix</keyword>
<name>B2TQ81_CLOBB</name>
<reference evidence="2" key="1">
    <citation type="submission" date="2009-06" db="EMBL/GenBank/DDBJ databases">
        <authorList>
            <consortium name="US DOE Joint Genome Institute (JGI-PGF)"/>
            <person name="Lucas S."/>
            <person name="Copeland A."/>
            <person name="Lapidus A."/>
            <person name="Glavina del Rio T."/>
            <person name="Dalin E."/>
            <person name="Tice H."/>
            <person name="Bruce D."/>
            <person name="Goodwin L."/>
            <person name="Pitluck S."/>
            <person name="Kyrpides N."/>
            <person name="Mavromatis K."/>
            <person name="Ivanova N."/>
            <person name="Saunders E."/>
            <person name="Brettin T."/>
            <person name="Detter J.C."/>
            <person name="Han C."/>
            <person name="Larimer F."/>
            <person name="Land M."/>
            <person name="Hauser L."/>
            <person name="Markowitz V."/>
            <person name="Cheng J.-F."/>
            <person name="Hugenholtz P."/>
            <person name="Woyke T."/>
            <person name="Wu D."/>
            <person name="Gronow S."/>
            <person name="Klenk H.-P."/>
            <person name="Eisen J.A."/>
        </authorList>
    </citation>
    <scope>NUCLEOTIDE SEQUENCE</scope>
    <source>
        <strain evidence="2">Eklund 17B</strain>
    </source>
</reference>
<evidence type="ECO:0000256" key="1">
    <source>
        <dbReference type="SAM" id="Phobius"/>
    </source>
</evidence>
<keyword evidence="1" id="KW-0812">Transmembrane</keyword>